<evidence type="ECO:0000313" key="1">
    <source>
        <dbReference type="EMBL" id="CAI2369383.1"/>
    </source>
</evidence>
<organism evidence="1 2">
    <name type="scientific">Euplotes crassus</name>
    <dbReference type="NCBI Taxonomy" id="5936"/>
    <lineage>
        <taxon>Eukaryota</taxon>
        <taxon>Sar</taxon>
        <taxon>Alveolata</taxon>
        <taxon>Ciliophora</taxon>
        <taxon>Intramacronucleata</taxon>
        <taxon>Spirotrichea</taxon>
        <taxon>Hypotrichia</taxon>
        <taxon>Euplotida</taxon>
        <taxon>Euplotidae</taxon>
        <taxon>Moneuplotes</taxon>
    </lineage>
</organism>
<dbReference type="GO" id="GO:0003824">
    <property type="term" value="F:catalytic activity"/>
    <property type="evidence" value="ECO:0007669"/>
    <property type="project" value="InterPro"/>
</dbReference>
<keyword evidence="2" id="KW-1185">Reference proteome</keyword>
<dbReference type="EMBL" id="CAMPGE010010536">
    <property type="protein sequence ID" value="CAI2369383.1"/>
    <property type="molecule type" value="Genomic_DNA"/>
</dbReference>
<dbReference type="Gene3D" id="3.40.140.10">
    <property type="entry name" value="Cytidine Deaminase, domain 2"/>
    <property type="match status" value="1"/>
</dbReference>
<name>A0AAD1UH94_EUPCR</name>
<gene>
    <name evidence="1" type="ORF">ECRASSUSDP1_LOCUS10682</name>
</gene>
<protein>
    <submittedName>
        <fullName evidence="1">Uncharacterized protein</fullName>
    </submittedName>
</protein>
<dbReference type="Proteomes" id="UP001295684">
    <property type="component" value="Unassembled WGS sequence"/>
</dbReference>
<comment type="caution">
    <text evidence="1">The sequence shown here is derived from an EMBL/GenBank/DDBJ whole genome shotgun (WGS) entry which is preliminary data.</text>
</comment>
<dbReference type="InterPro" id="IPR016193">
    <property type="entry name" value="Cytidine_deaminase-like"/>
</dbReference>
<proteinExistence type="predicted"/>
<sequence length="395" mass="45690">MEQQICSSSCDIEQVYPLSIQKLQDTNLESSVFVKILTAEFDPTGTSKINSLLKSKIFKTEGSSLSHLKRIRKGKAGVEIIISTYDNIHSNIDLFDTTFGEITQFILNHEGTKLREAENWEEIQSKKPTEVLFEYGNILQVPRFSVSVRSIYEKLIQIWPMQYKQDKFSDINHSKKEIADLQRICGSIIEKYNEQEEVESLDPCMNNYAALYDPKSGRVSCETGRGEEWSPINHSIMNLFKINGENILEQKKAQKGSTEEEILTHCGEKRKREEEEEKIPHCKSINEHKLTYDPDAQYFAQNLWLICYREPCIMCSMACEHSRISRVYYTCPLSNPYLHKNSATGGLGSLDCRQESLDYEEENQRINKDKEGVEIQLVRNFFSVFQVKLDLTQEQ</sequence>
<dbReference type="AlphaFoldDB" id="A0AAD1UH94"/>
<accession>A0AAD1UH94</accession>
<reference evidence="1" key="1">
    <citation type="submission" date="2023-07" db="EMBL/GenBank/DDBJ databases">
        <authorList>
            <consortium name="AG Swart"/>
            <person name="Singh M."/>
            <person name="Singh A."/>
            <person name="Seah K."/>
            <person name="Emmerich C."/>
        </authorList>
    </citation>
    <scope>NUCLEOTIDE SEQUENCE</scope>
    <source>
        <strain evidence="1">DP1</strain>
    </source>
</reference>
<evidence type="ECO:0000313" key="2">
    <source>
        <dbReference type="Proteomes" id="UP001295684"/>
    </source>
</evidence>
<dbReference type="SUPFAM" id="SSF53927">
    <property type="entry name" value="Cytidine deaminase-like"/>
    <property type="match status" value="1"/>
</dbReference>